<dbReference type="Gene3D" id="3.40.30.10">
    <property type="entry name" value="Glutaredoxin"/>
    <property type="match status" value="4"/>
</dbReference>
<evidence type="ECO:0000256" key="6">
    <source>
        <dbReference type="ARBA" id="ARBA00022737"/>
    </source>
</evidence>
<dbReference type="GeneID" id="106158083"/>
<dbReference type="PRINTS" id="PR00421">
    <property type="entry name" value="THIOREDOXIN"/>
</dbReference>
<feature type="disulfide bond" description="Redox-active" evidence="11">
    <location>
        <begin position="396"/>
        <end position="399"/>
    </location>
</feature>
<feature type="chain" id="PRO_5010007270" description="Protein disulfide-isomerase" evidence="13">
    <location>
        <begin position="19"/>
        <end position="492"/>
    </location>
</feature>
<dbReference type="FunFam" id="3.40.30.10:FF:000077">
    <property type="entry name" value="Protein disulfide-isomerase"/>
    <property type="match status" value="1"/>
</dbReference>
<evidence type="ECO:0000313" key="15">
    <source>
        <dbReference type="Proteomes" id="UP000085678"/>
    </source>
</evidence>
<dbReference type="NCBIfam" id="TIGR01126">
    <property type="entry name" value="pdi_dom"/>
    <property type="match status" value="2"/>
</dbReference>
<gene>
    <name evidence="16" type="primary">LOC106158083</name>
</gene>
<protein>
    <recommendedName>
        <fullName evidence="4 13">Protein disulfide-isomerase</fullName>
        <ecNumber evidence="4 13">5.3.4.1</ecNumber>
    </recommendedName>
</protein>
<keyword evidence="5 13" id="KW-0732">Signal</keyword>
<dbReference type="PANTHER" id="PTHR18929:SF132">
    <property type="entry name" value="PROTEIN DISULFIDE-ISOMERASE A3"/>
    <property type="match status" value="1"/>
</dbReference>
<dbReference type="GO" id="GO:0006457">
    <property type="term" value="P:protein folding"/>
    <property type="evidence" value="ECO:0007669"/>
    <property type="project" value="TreeGrafter"/>
</dbReference>
<dbReference type="EC" id="5.3.4.1" evidence="4 13"/>
<dbReference type="GO" id="GO:0005788">
    <property type="term" value="C:endoplasmic reticulum lumen"/>
    <property type="evidence" value="ECO:0007669"/>
    <property type="project" value="UniProtKB-SubCell"/>
</dbReference>
<dbReference type="InterPro" id="IPR013766">
    <property type="entry name" value="Thioredoxin_domain"/>
</dbReference>
<dbReference type="PROSITE" id="PS51352">
    <property type="entry name" value="THIOREDOXIN_2"/>
    <property type="match status" value="2"/>
</dbReference>
<dbReference type="InParanoid" id="A0A1S3HV24"/>
<evidence type="ECO:0000256" key="9">
    <source>
        <dbReference type="ARBA" id="ARBA00023235"/>
    </source>
</evidence>
<reference evidence="16" key="1">
    <citation type="submission" date="2025-08" db="UniProtKB">
        <authorList>
            <consortium name="RefSeq"/>
        </authorList>
    </citation>
    <scope>IDENTIFICATION</scope>
    <source>
        <tissue evidence="16">Gonads</tissue>
    </source>
</reference>
<dbReference type="Pfam" id="PF13848">
    <property type="entry name" value="Thioredoxin_6"/>
    <property type="match status" value="1"/>
</dbReference>
<sequence>MARHVLILVLIAVTSVLSEDTEVLEYTDADFADKIGDHEVALVEFFAPWCGHCKRLAPEYDKASITLKKNDPPVPLIKVDCTANTETCGKFGVSGYPTLKIFKGGEVASDYNGPRDASGIVSYMRSKAGPSSKTLTSVADLEKFLDNEEHSIVGFFKSAESDIAKQFQKAAEGLSEKFRFAHTTESDVLKKQDYSDDIVIFQPPKLQVKLESTTKKYDGDATLHKIKSWIMDNVHGLAGFRTPSNADQFKQPLVVAYYNADYKLNPKGSNYWRNRVLKVGKKLVEAGRQVNFAVSNKADFAGELEEFGISAPEGDKPVVAAKDSSGKKFVMSEEFTMDAFETFVTAFLDGKLEPYLKSEPIPDNDGPLKTVVAKNFDEIVNDDTKDVLIEFYAPWCGHCKTLAPKYEELAEKLKDEPNIVIAKMDATANDVPSPYEVRGFPTLYFAPKGSKSNPKKYESGREVDDFIKYLAKESTDPMKGYSRKGKKVKEEL</sequence>
<dbReference type="SUPFAM" id="SSF52833">
    <property type="entry name" value="Thioredoxin-like"/>
    <property type="match status" value="4"/>
</dbReference>
<dbReference type="FunFam" id="3.40.30.10:FF:000303">
    <property type="entry name" value="Protein disulfide-isomerase"/>
    <property type="match status" value="1"/>
</dbReference>
<comment type="similarity">
    <text evidence="3 12">Belongs to the protein disulfide isomerase family.</text>
</comment>
<feature type="disulfide bond" description="Redox-active" evidence="11">
    <location>
        <begin position="50"/>
        <end position="53"/>
    </location>
</feature>
<dbReference type="GO" id="GO:0034976">
    <property type="term" value="P:response to endoplasmic reticulum stress"/>
    <property type="evidence" value="ECO:0007669"/>
    <property type="project" value="TreeGrafter"/>
</dbReference>
<dbReference type="InterPro" id="IPR036249">
    <property type="entry name" value="Thioredoxin-like_sf"/>
</dbReference>
<evidence type="ECO:0000256" key="11">
    <source>
        <dbReference type="PIRSR" id="PIRSR605792-51"/>
    </source>
</evidence>
<keyword evidence="15" id="KW-1185">Reference proteome</keyword>
<dbReference type="NCBIfam" id="TIGR01130">
    <property type="entry name" value="ER_PDI_fam"/>
    <property type="match status" value="1"/>
</dbReference>
<evidence type="ECO:0000259" key="14">
    <source>
        <dbReference type="PROSITE" id="PS51352"/>
    </source>
</evidence>
<dbReference type="RefSeq" id="XP_013389396.1">
    <property type="nucleotide sequence ID" value="XM_013533942.2"/>
</dbReference>
<dbReference type="CDD" id="cd03073">
    <property type="entry name" value="PDI_b'_ERp72_ERp57"/>
    <property type="match status" value="1"/>
</dbReference>
<dbReference type="KEGG" id="lak:106158083"/>
<dbReference type="InterPro" id="IPR005788">
    <property type="entry name" value="PDI_thioredoxin-like_dom"/>
</dbReference>
<organism evidence="15 16">
    <name type="scientific">Lingula anatina</name>
    <name type="common">Brachiopod</name>
    <name type="synonym">Lingula unguis</name>
    <dbReference type="NCBI Taxonomy" id="7574"/>
    <lineage>
        <taxon>Eukaryota</taxon>
        <taxon>Metazoa</taxon>
        <taxon>Spiralia</taxon>
        <taxon>Lophotrochozoa</taxon>
        <taxon>Brachiopoda</taxon>
        <taxon>Linguliformea</taxon>
        <taxon>Lingulata</taxon>
        <taxon>Lingulida</taxon>
        <taxon>Linguloidea</taxon>
        <taxon>Lingulidae</taxon>
        <taxon>Lingula</taxon>
    </lineage>
</organism>
<dbReference type="CDD" id="cd02995">
    <property type="entry name" value="PDI_a_PDI_a'_C"/>
    <property type="match status" value="1"/>
</dbReference>
<dbReference type="OrthoDB" id="427280at2759"/>
<evidence type="ECO:0000256" key="10">
    <source>
        <dbReference type="ARBA" id="ARBA00023284"/>
    </source>
</evidence>
<feature type="signal peptide" evidence="13">
    <location>
        <begin position="1"/>
        <end position="18"/>
    </location>
</feature>
<comment type="catalytic activity">
    <reaction evidence="1 13">
        <text>Catalyzes the rearrangement of -S-S- bonds in proteins.</text>
        <dbReference type="EC" id="5.3.4.1"/>
    </reaction>
</comment>
<dbReference type="PANTHER" id="PTHR18929">
    <property type="entry name" value="PROTEIN DISULFIDE ISOMERASE"/>
    <property type="match status" value="1"/>
</dbReference>
<evidence type="ECO:0000256" key="4">
    <source>
        <dbReference type="ARBA" id="ARBA00012723"/>
    </source>
</evidence>
<dbReference type="CDD" id="cd02961">
    <property type="entry name" value="PDI_a_family"/>
    <property type="match status" value="1"/>
</dbReference>
<dbReference type="InterPro" id="IPR005792">
    <property type="entry name" value="Prot_disulphide_isomerase"/>
</dbReference>
<keyword evidence="6" id="KW-0677">Repeat</keyword>
<proteinExistence type="inferred from homology"/>
<keyword evidence="10 11" id="KW-0676">Redox-active center</keyword>
<dbReference type="FunFam" id="3.40.30.10:FF:000045">
    <property type="entry name" value="Disulfide-isomerase A3"/>
    <property type="match status" value="1"/>
</dbReference>
<dbReference type="Proteomes" id="UP000085678">
    <property type="component" value="Unplaced"/>
</dbReference>
<dbReference type="InterPro" id="IPR017937">
    <property type="entry name" value="Thioredoxin_CS"/>
</dbReference>
<evidence type="ECO:0000256" key="5">
    <source>
        <dbReference type="ARBA" id="ARBA00022729"/>
    </source>
</evidence>
<dbReference type="FunFam" id="3.40.30.10:FF:000017">
    <property type="entry name" value="Protein disulfide-isomerase A4"/>
    <property type="match status" value="1"/>
</dbReference>
<dbReference type="STRING" id="7574.A0A1S3HV24"/>
<keyword evidence="9 13" id="KW-0413">Isomerase</keyword>
<name>A0A1S3HV24_LINAN</name>
<dbReference type="GO" id="GO:0003756">
    <property type="term" value="F:protein disulfide isomerase activity"/>
    <property type="evidence" value="ECO:0007669"/>
    <property type="project" value="UniProtKB-EC"/>
</dbReference>
<evidence type="ECO:0000256" key="12">
    <source>
        <dbReference type="RuleBase" id="RU004208"/>
    </source>
</evidence>
<dbReference type="AlphaFoldDB" id="A0A1S3HV24"/>
<evidence type="ECO:0000256" key="1">
    <source>
        <dbReference type="ARBA" id="ARBA00001182"/>
    </source>
</evidence>
<keyword evidence="8 11" id="KW-1015">Disulfide bond</keyword>
<evidence type="ECO:0000256" key="3">
    <source>
        <dbReference type="ARBA" id="ARBA00006347"/>
    </source>
</evidence>
<evidence type="ECO:0000313" key="16">
    <source>
        <dbReference type="RefSeq" id="XP_013389396.1"/>
    </source>
</evidence>
<dbReference type="PROSITE" id="PS00194">
    <property type="entry name" value="THIOREDOXIN_1"/>
    <property type="match status" value="2"/>
</dbReference>
<evidence type="ECO:0000256" key="13">
    <source>
        <dbReference type="RuleBase" id="RU361130"/>
    </source>
</evidence>
<evidence type="ECO:0000256" key="2">
    <source>
        <dbReference type="ARBA" id="ARBA00004319"/>
    </source>
</evidence>
<accession>A0A1S3HV24</accession>
<evidence type="ECO:0000256" key="8">
    <source>
        <dbReference type="ARBA" id="ARBA00023157"/>
    </source>
</evidence>
<comment type="subcellular location">
    <subcellularLocation>
        <location evidence="2">Endoplasmic reticulum lumen</location>
    </subcellularLocation>
</comment>
<dbReference type="Pfam" id="PF00085">
    <property type="entry name" value="Thioredoxin"/>
    <property type="match status" value="2"/>
</dbReference>
<dbReference type="FunCoup" id="A0A1S3HV24">
    <property type="interactions" value="1764"/>
</dbReference>
<feature type="domain" description="Thioredoxin" evidence="14">
    <location>
        <begin position="5"/>
        <end position="129"/>
    </location>
</feature>
<evidence type="ECO:0000256" key="7">
    <source>
        <dbReference type="ARBA" id="ARBA00022824"/>
    </source>
</evidence>
<keyword evidence="7" id="KW-0256">Endoplasmic reticulum</keyword>
<feature type="domain" description="Thioredoxin" evidence="14">
    <location>
        <begin position="347"/>
        <end position="475"/>
    </location>
</feature>